<dbReference type="AlphaFoldDB" id="A0A6A0A335"/>
<comment type="similarity">
    <text evidence="1">Belongs to the protein kinase superfamily. ADCK protein kinase family.</text>
</comment>
<evidence type="ECO:0000313" key="4">
    <source>
        <dbReference type="Proteomes" id="UP000485058"/>
    </source>
</evidence>
<feature type="transmembrane region" description="Helical" evidence="2">
    <location>
        <begin position="132"/>
        <end position="152"/>
    </location>
</feature>
<gene>
    <name evidence="3" type="ORF">HaLaN_25783</name>
</gene>
<sequence>DTQAVINALIALGVIKPTGDALTLRRAIGYFINNLARQTERQETIQAIGEDLFSIAVDQPFRFPATFTFVLRAFSTLEGIGKSLNPTYRFTDVATPYAQELLQLQAATLNVVGGMGFVNVATVLGTTGHEGPALACLLLGCVFGVLTWRGFVRVERLDKFEKDLRG</sequence>
<dbReference type="GO" id="GO:1901031">
    <property type="term" value="P:regulation of response to reactive oxygen species"/>
    <property type="evidence" value="ECO:0007669"/>
    <property type="project" value="TreeGrafter"/>
</dbReference>
<proteinExistence type="inferred from homology"/>
<comment type="caution">
    <text evidence="3">The sequence shown here is derived from an EMBL/GenBank/DDBJ whole genome shotgun (WGS) entry which is preliminary data.</text>
</comment>
<dbReference type="PANTHER" id="PTHR10566:SF113">
    <property type="entry name" value="PROTEIN ACTIVITY OF BC1 COMPLEX KINASE 7, CHLOROPLASTIC"/>
    <property type="match status" value="1"/>
</dbReference>
<evidence type="ECO:0000256" key="1">
    <source>
        <dbReference type="ARBA" id="ARBA00009670"/>
    </source>
</evidence>
<feature type="non-terminal residue" evidence="3">
    <location>
        <position position="1"/>
    </location>
</feature>
<organism evidence="3 4">
    <name type="scientific">Haematococcus lacustris</name>
    <name type="common">Green alga</name>
    <name type="synonym">Haematococcus pluvialis</name>
    <dbReference type="NCBI Taxonomy" id="44745"/>
    <lineage>
        <taxon>Eukaryota</taxon>
        <taxon>Viridiplantae</taxon>
        <taxon>Chlorophyta</taxon>
        <taxon>core chlorophytes</taxon>
        <taxon>Chlorophyceae</taxon>
        <taxon>CS clade</taxon>
        <taxon>Chlamydomonadales</taxon>
        <taxon>Haematococcaceae</taxon>
        <taxon>Haematococcus</taxon>
    </lineage>
</organism>
<dbReference type="InterPro" id="IPR050154">
    <property type="entry name" value="UbiB_kinase"/>
</dbReference>
<reference evidence="3 4" key="1">
    <citation type="submission" date="2020-02" db="EMBL/GenBank/DDBJ databases">
        <title>Draft genome sequence of Haematococcus lacustris strain NIES-144.</title>
        <authorList>
            <person name="Morimoto D."/>
            <person name="Nakagawa S."/>
            <person name="Yoshida T."/>
            <person name="Sawayama S."/>
        </authorList>
    </citation>
    <scope>NUCLEOTIDE SEQUENCE [LARGE SCALE GENOMIC DNA]</scope>
    <source>
        <strain evidence="3 4">NIES-144</strain>
    </source>
</reference>
<keyword evidence="2" id="KW-1133">Transmembrane helix</keyword>
<name>A0A6A0A335_HAELA</name>
<feature type="transmembrane region" description="Helical" evidence="2">
    <location>
        <begin position="107"/>
        <end position="126"/>
    </location>
</feature>
<keyword evidence="2" id="KW-0472">Membrane</keyword>
<dbReference type="PANTHER" id="PTHR10566">
    <property type="entry name" value="CHAPERONE-ACTIVITY OF BC1 COMPLEX CABC1 -RELATED"/>
    <property type="match status" value="1"/>
</dbReference>
<accession>A0A6A0A335</accession>
<dbReference type="GO" id="GO:0016020">
    <property type="term" value="C:membrane"/>
    <property type="evidence" value="ECO:0007669"/>
    <property type="project" value="GOC"/>
</dbReference>
<dbReference type="Proteomes" id="UP000485058">
    <property type="component" value="Unassembled WGS sequence"/>
</dbReference>
<evidence type="ECO:0000256" key="2">
    <source>
        <dbReference type="SAM" id="Phobius"/>
    </source>
</evidence>
<dbReference type="GO" id="GO:0046467">
    <property type="term" value="P:membrane lipid biosynthetic process"/>
    <property type="evidence" value="ECO:0007669"/>
    <property type="project" value="TreeGrafter"/>
</dbReference>
<protein>
    <submittedName>
        <fullName evidence="3">ABC1 domain-containing protein</fullName>
    </submittedName>
</protein>
<keyword evidence="2" id="KW-0812">Transmembrane</keyword>
<evidence type="ECO:0000313" key="3">
    <source>
        <dbReference type="EMBL" id="GFH27459.1"/>
    </source>
</evidence>
<dbReference type="EMBL" id="BLLF01003483">
    <property type="protein sequence ID" value="GFH27459.1"/>
    <property type="molecule type" value="Genomic_DNA"/>
</dbReference>
<keyword evidence="4" id="KW-1185">Reference proteome</keyword>